<proteinExistence type="predicted"/>
<accession>A0A085LLT3</accession>
<dbReference type="AlphaFoldDB" id="A0A085LLT3"/>
<dbReference type="EMBL" id="KL363409">
    <property type="protein sequence ID" value="KFD45929.1"/>
    <property type="molecule type" value="Genomic_DNA"/>
</dbReference>
<protein>
    <submittedName>
        <fullName evidence="2">Uncharacterized protein</fullName>
    </submittedName>
</protein>
<evidence type="ECO:0000313" key="1">
    <source>
        <dbReference type="EMBL" id="KFD45060.1"/>
    </source>
</evidence>
<organism evidence="2 3">
    <name type="scientific">Trichuris suis</name>
    <name type="common">pig whipworm</name>
    <dbReference type="NCBI Taxonomy" id="68888"/>
    <lineage>
        <taxon>Eukaryota</taxon>
        <taxon>Metazoa</taxon>
        <taxon>Ecdysozoa</taxon>
        <taxon>Nematoda</taxon>
        <taxon>Enoplea</taxon>
        <taxon>Dorylaimia</taxon>
        <taxon>Trichinellida</taxon>
        <taxon>Trichuridae</taxon>
        <taxon>Trichuris</taxon>
    </lineage>
</organism>
<evidence type="ECO:0000313" key="3">
    <source>
        <dbReference type="Proteomes" id="UP000030764"/>
    </source>
</evidence>
<evidence type="ECO:0000313" key="2">
    <source>
        <dbReference type="EMBL" id="KFD45929.1"/>
    </source>
</evidence>
<sequence>MLKTFYLSGQEIVTFLKTKAQNTGDIRDEIWLQDLAFAMGITTQLTDLNLKLQGDRSFVFMFQWMRMSDAA</sequence>
<gene>
    <name evidence="2" type="ORF">M513_13188</name>
    <name evidence="1" type="ORF">M513_14063</name>
</gene>
<reference evidence="2 3" key="1">
    <citation type="journal article" date="2014" name="Nat. Genet.">
        <title>Genome and transcriptome of the porcine whipworm Trichuris suis.</title>
        <authorList>
            <person name="Jex A.R."/>
            <person name="Nejsum P."/>
            <person name="Schwarz E.M."/>
            <person name="Hu L."/>
            <person name="Young N.D."/>
            <person name="Hall R.S."/>
            <person name="Korhonen P.K."/>
            <person name="Liao S."/>
            <person name="Thamsborg S."/>
            <person name="Xia J."/>
            <person name="Xu P."/>
            <person name="Wang S."/>
            <person name="Scheerlinck J.P."/>
            <person name="Hofmann A."/>
            <person name="Sternberg P.W."/>
            <person name="Wang J."/>
            <person name="Gasser R.B."/>
        </authorList>
    </citation>
    <scope>NUCLEOTIDE SEQUENCE [LARGE SCALE GENOMIC DNA]</scope>
    <source>
        <strain evidence="2">DCEP-RM93M</strain>
    </source>
</reference>
<name>A0A085LLT3_9BILA</name>
<dbReference type="EMBL" id="KL363828">
    <property type="protein sequence ID" value="KFD45060.1"/>
    <property type="molecule type" value="Genomic_DNA"/>
</dbReference>
<keyword evidence="3" id="KW-1185">Reference proteome</keyword>
<dbReference type="Proteomes" id="UP000030764">
    <property type="component" value="Unassembled WGS sequence"/>
</dbReference>